<name>A0A137PIW7_CONC2</name>
<comment type="function">
    <text evidence="2">Essential role in pre-mRNA splicing. Also essential for entry into mitosis (G2/M progression) as well as for chromosome segregation during mitosis.</text>
</comment>
<comment type="subcellular location">
    <subcellularLocation>
        <location evidence="2">Nucleus</location>
    </subcellularLocation>
</comment>
<keyword evidence="2" id="KW-0507">mRNA processing</keyword>
<reference evidence="3 4" key="1">
    <citation type="journal article" date="2015" name="Genome Biol. Evol.">
        <title>Phylogenomic analyses indicate that early fungi evolved digesting cell walls of algal ancestors of land plants.</title>
        <authorList>
            <person name="Chang Y."/>
            <person name="Wang S."/>
            <person name="Sekimoto S."/>
            <person name="Aerts A.L."/>
            <person name="Choi C."/>
            <person name="Clum A."/>
            <person name="LaButti K.M."/>
            <person name="Lindquist E.A."/>
            <person name="Yee Ngan C."/>
            <person name="Ohm R.A."/>
            <person name="Salamov A.A."/>
            <person name="Grigoriev I.V."/>
            <person name="Spatafora J.W."/>
            <person name="Berbee M.L."/>
        </authorList>
    </citation>
    <scope>NUCLEOTIDE SEQUENCE [LARGE SCALE GENOMIC DNA]</scope>
    <source>
        <strain evidence="3 4">NRRL 28638</strain>
    </source>
</reference>
<gene>
    <name evidence="3" type="ORF">CONCODRAFT_34035</name>
</gene>
<protein>
    <recommendedName>
        <fullName evidence="2">Spliceosomal protein DIB1</fullName>
    </recommendedName>
</protein>
<proteinExistence type="inferred from homology"/>
<keyword evidence="2" id="KW-0508">mRNA splicing</keyword>
<dbReference type="EMBL" id="KQ964419">
    <property type="protein sequence ID" value="KXN74944.1"/>
    <property type="molecule type" value="Genomic_DNA"/>
</dbReference>
<comment type="similarity">
    <text evidence="1 2">Belongs to the DIM1 family.</text>
</comment>
<dbReference type="PIRSF" id="PIRSF017199">
    <property type="entry name" value="mRNA_splic_U5"/>
    <property type="match status" value="1"/>
</dbReference>
<evidence type="ECO:0000256" key="2">
    <source>
        <dbReference type="PIRNR" id="PIRNR017199"/>
    </source>
</evidence>
<sequence>MNILPSLNTKIEIDQKILTTLDKVLVLRFGKCNSIDTQKQDNILEKSHKLVSKFAEIYTIESDNCPEYIEYFEIYTLPTTIFFFNSNHLRIDFGTLDNTKFVGNFQIKQDFIDLVEVLYRGGKRGKVMFNSPIPRERVRGVDLLYKGY</sequence>
<dbReference type="AlphaFoldDB" id="A0A137PIW7"/>
<keyword evidence="2" id="KW-0539">Nucleus</keyword>
<dbReference type="PANTHER" id="PTHR12052">
    <property type="entry name" value="THIOREDOXIN-LIKE PROTEN 4A, 4B"/>
    <property type="match status" value="1"/>
</dbReference>
<accession>A0A137PIW7</accession>
<evidence type="ECO:0000313" key="4">
    <source>
        <dbReference type="Proteomes" id="UP000070444"/>
    </source>
</evidence>
<dbReference type="GO" id="GO:0005681">
    <property type="term" value="C:spliceosomal complex"/>
    <property type="evidence" value="ECO:0007669"/>
    <property type="project" value="TreeGrafter"/>
</dbReference>
<dbReference type="SMART" id="SM01410">
    <property type="entry name" value="DIM1"/>
    <property type="match status" value="1"/>
</dbReference>
<dbReference type="OrthoDB" id="147752at2759"/>
<dbReference type="InterPro" id="IPR004123">
    <property type="entry name" value="Dim1"/>
</dbReference>
<dbReference type="InterPro" id="IPR036249">
    <property type="entry name" value="Thioredoxin-like_sf"/>
</dbReference>
<dbReference type="STRING" id="796925.A0A137PIW7"/>
<dbReference type="Proteomes" id="UP000070444">
    <property type="component" value="Unassembled WGS sequence"/>
</dbReference>
<evidence type="ECO:0000256" key="1">
    <source>
        <dbReference type="ARBA" id="ARBA00008241"/>
    </source>
</evidence>
<evidence type="ECO:0000313" key="3">
    <source>
        <dbReference type="EMBL" id="KXN74944.1"/>
    </source>
</evidence>
<dbReference type="GO" id="GO:0000398">
    <property type="term" value="P:mRNA splicing, via spliceosome"/>
    <property type="evidence" value="ECO:0007669"/>
    <property type="project" value="UniProtKB-UniRule"/>
</dbReference>
<keyword evidence="4" id="KW-1185">Reference proteome</keyword>
<dbReference type="GO" id="GO:0005682">
    <property type="term" value="C:U5 snRNP"/>
    <property type="evidence" value="ECO:0007669"/>
    <property type="project" value="UniProtKB-UniRule"/>
</dbReference>
<dbReference type="Pfam" id="PF02966">
    <property type="entry name" value="DIM1"/>
    <property type="match status" value="1"/>
</dbReference>
<organism evidence="3 4">
    <name type="scientific">Conidiobolus coronatus (strain ATCC 28846 / CBS 209.66 / NRRL 28638)</name>
    <name type="common">Delacroixia coronata</name>
    <dbReference type="NCBI Taxonomy" id="796925"/>
    <lineage>
        <taxon>Eukaryota</taxon>
        <taxon>Fungi</taxon>
        <taxon>Fungi incertae sedis</taxon>
        <taxon>Zoopagomycota</taxon>
        <taxon>Entomophthoromycotina</taxon>
        <taxon>Entomophthoromycetes</taxon>
        <taxon>Entomophthorales</taxon>
        <taxon>Ancylistaceae</taxon>
        <taxon>Conidiobolus</taxon>
    </lineage>
</organism>
<dbReference type="SUPFAM" id="SSF52833">
    <property type="entry name" value="Thioredoxin-like"/>
    <property type="match status" value="1"/>
</dbReference>
<dbReference type="Gene3D" id="3.40.30.10">
    <property type="entry name" value="Glutaredoxin"/>
    <property type="match status" value="1"/>
</dbReference>
<dbReference type="PANTHER" id="PTHR12052:SF4">
    <property type="entry name" value="THIOREDOXIN-LIKE PROTEIN 4B"/>
    <property type="match status" value="1"/>
</dbReference>
<dbReference type="GO" id="GO:0046540">
    <property type="term" value="C:U4/U6 x U5 tri-snRNP complex"/>
    <property type="evidence" value="ECO:0007669"/>
    <property type="project" value="UniProtKB-UniRule"/>
</dbReference>